<sequence length="55" mass="6012">MDDQSASLNLFMLRVSLFFSSVPVGARVSQGGVGFWARIRMLCSLPMVHASDLLP</sequence>
<dbReference type="Proteomes" id="UP000327118">
    <property type="component" value="Unassembled WGS sequence"/>
</dbReference>
<gene>
    <name evidence="1" type="ORF">BDV28DRAFT_143405</name>
</gene>
<keyword evidence="2" id="KW-1185">Reference proteome</keyword>
<feature type="non-terminal residue" evidence="1">
    <location>
        <position position="55"/>
    </location>
</feature>
<proteinExistence type="predicted"/>
<dbReference type="AlphaFoldDB" id="A0A5N6YXR6"/>
<protein>
    <submittedName>
        <fullName evidence="1">Uncharacterized protein</fullName>
    </submittedName>
</protein>
<accession>A0A5N6YXR6</accession>
<organism evidence="1 2">
    <name type="scientific">Aspergillus coremiiformis</name>
    <dbReference type="NCBI Taxonomy" id="138285"/>
    <lineage>
        <taxon>Eukaryota</taxon>
        <taxon>Fungi</taxon>
        <taxon>Dikarya</taxon>
        <taxon>Ascomycota</taxon>
        <taxon>Pezizomycotina</taxon>
        <taxon>Eurotiomycetes</taxon>
        <taxon>Eurotiomycetidae</taxon>
        <taxon>Eurotiales</taxon>
        <taxon>Aspergillaceae</taxon>
        <taxon>Aspergillus</taxon>
        <taxon>Aspergillus subgen. Circumdati</taxon>
    </lineage>
</organism>
<evidence type="ECO:0000313" key="1">
    <source>
        <dbReference type="EMBL" id="KAE8348470.1"/>
    </source>
</evidence>
<name>A0A5N6YXR6_9EURO</name>
<dbReference type="EMBL" id="ML739483">
    <property type="protein sequence ID" value="KAE8348470.1"/>
    <property type="molecule type" value="Genomic_DNA"/>
</dbReference>
<reference evidence="2" key="1">
    <citation type="submission" date="2019-04" db="EMBL/GenBank/DDBJ databases">
        <title>Friends and foes A comparative genomics studyof 23 Aspergillus species from section Flavi.</title>
        <authorList>
            <consortium name="DOE Joint Genome Institute"/>
            <person name="Kjaerbolling I."/>
            <person name="Vesth T."/>
            <person name="Frisvad J.C."/>
            <person name="Nybo J.L."/>
            <person name="Theobald S."/>
            <person name="Kildgaard S."/>
            <person name="Isbrandt T."/>
            <person name="Kuo A."/>
            <person name="Sato A."/>
            <person name="Lyhne E.K."/>
            <person name="Kogle M.E."/>
            <person name="Wiebenga A."/>
            <person name="Kun R.S."/>
            <person name="Lubbers R.J."/>
            <person name="Makela M.R."/>
            <person name="Barry K."/>
            <person name="Chovatia M."/>
            <person name="Clum A."/>
            <person name="Daum C."/>
            <person name="Haridas S."/>
            <person name="He G."/>
            <person name="LaButti K."/>
            <person name="Lipzen A."/>
            <person name="Mondo S."/>
            <person name="Riley R."/>
            <person name="Salamov A."/>
            <person name="Simmons B.A."/>
            <person name="Magnuson J.K."/>
            <person name="Henrissat B."/>
            <person name="Mortensen U.H."/>
            <person name="Larsen T.O."/>
            <person name="Devries R.P."/>
            <person name="Grigoriev I.V."/>
            <person name="Machida M."/>
            <person name="Baker S.E."/>
            <person name="Andersen M.R."/>
        </authorList>
    </citation>
    <scope>NUCLEOTIDE SEQUENCE [LARGE SCALE GENOMIC DNA]</scope>
    <source>
        <strain evidence="2">CBS 553.77</strain>
    </source>
</reference>
<evidence type="ECO:0000313" key="2">
    <source>
        <dbReference type="Proteomes" id="UP000327118"/>
    </source>
</evidence>